<organism evidence="3 4">
    <name type="scientific">Aminipila butyrica</name>
    <dbReference type="NCBI Taxonomy" id="433296"/>
    <lineage>
        <taxon>Bacteria</taxon>
        <taxon>Bacillati</taxon>
        <taxon>Bacillota</taxon>
        <taxon>Clostridia</taxon>
        <taxon>Peptostreptococcales</taxon>
        <taxon>Anaerovoracaceae</taxon>
        <taxon>Aminipila</taxon>
    </lineage>
</organism>
<dbReference type="SUPFAM" id="SSF53187">
    <property type="entry name" value="Zn-dependent exopeptidases"/>
    <property type="match status" value="1"/>
</dbReference>
<sequence>MERQETQVKSVLKQLEEQIAEISDYIFEHPELGDEEYQSVAYLTKLLRDQGFQVECPYKGLETAFRAEFGDDNAPRIAFLAEYDALPGYGPEKKPAHACGHNWIAATTVGAGLALAKLKDSFKGKVVVIGTPAEETTGRKIDLANSGAFDDIDAAFQMHLYENSNLRGRALAMDSVEFEFIGKASHAAVHPYEGINALDAVQLTFNGISFLRQQLKSDVRIHGIITEGGEAPNTIPNHCKCLFYVRAAKKSYFQEVFEKVKNCGRGAALMTGTELKINQYENAYDDLIINPVLADIAAKYMEQAGFEALSQEDEVPGSTDIGNVSYCCPTLYGNVGIADGKVKVHEEDFLEHANGSEAKKRMMMTVETFVRSALELYSDADLRKRVREAFEKAIEE</sequence>
<dbReference type="AlphaFoldDB" id="A0A858BSH6"/>
<dbReference type="PIRSF" id="PIRSF037226">
    <property type="entry name" value="Amidohydrolase_ACY1L2_prd"/>
    <property type="match status" value="1"/>
</dbReference>
<evidence type="ECO:0000259" key="2">
    <source>
        <dbReference type="Pfam" id="PF07687"/>
    </source>
</evidence>
<dbReference type="RefSeq" id="WP_163064820.1">
    <property type="nucleotide sequence ID" value="NZ_CP048649.1"/>
</dbReference>
<dbReference type="InterPro" id="IPR017144">
    <property type="entry name" value="Xaa-Arg_dipeptidase"/>
</dbReference>
<dbReference type="InterPro" id="IPR017439">
    <property type="entry name" value="Amidohydrolase"/>
</dbReference>
<dbReference type="GO" id="GO:0005737">
    <property type="term" value="C:cytoplasm"/>
    <property type="evidence" value="ECO:0007669"/>
    <property type="project" value="TreeGrafter"/>
</dbReference>
<dbReference type="InterPro" id="IPR052030">
    <property type="entry name" value="Peptidase_M20/M20A_hydrolases"/>
</dbReference>
<accession>A0A858BSH6</accession>
<dbReference type="SUPFAM" id="SSF55031">
    <property type="entry name" value="Bacterial exopeptidase dimerisation domain"/>
    <property type="match status" value="1"/>
</dbReference>
<dbReference type="EMBL" id="CP048649">
    <property type="protein sequence ID" value="QIB67900.1"/>
    <property type="molecule type" value="Genomic_DNA"/>
</dbReference>
<dbReference type="GO" id="GO:0016805">
    <property type="term" value="F:dipeptidase activity"/>
    <property type="evidence" value="ECO:0007669"/>
    <property type="project" value="InterPro"/>
</dbReference>
<dbReference type="PANTHER" id="PTHR30575:SF0">
    <property type="entry name" value="XAA-ARG DIPEPTIDASE"/>
    <property type="match status" value="1"/>
</dbReference>
<dbReference type="FunFam" id="3.30.70.360:FF:000004">
    <property type="entry name" value="Peptidase M20 domain-containing protein 2"/>
    <property type="match status" value="1"/>
</dbReference>
<evidence type="ECO:0000313" key="4">
    <source>
        <dbReference type="Proteomes" id="UP000466848"/>
    </source>
</evidence>
<evidence type="ECO:0000313" key="3">
    <source>
        <dbReference type="EMBL" id="QIB67900.1"/>
    </source>
</evidence>
<dbReference type="PANTHER" id="PTHR30575">
    <property type="entry name" value="PEPTIDASE M20"/>
    <property type="match status" value="1"/>
</dbReference>
<name>A0A858BSH6_9FIRM</name>
<dbReference type="KEGG" id="abut:Ami103574_00620"/>
<dbReference type="GO" id="GO:0046657">
    <property type="term" value="P:folic acid catabolic process"/>
    <property type="evidence" value="ECO:0007669"/>
    <property type="project" value="TreeGrafter"/>
</dbReference>
<keyword evidence="4" id="KW-1185">Reference proteome</keyword>
<proteinExistence type="inferred from homology"/>
<dbReference type="Pfam" id="PF01546">
    <property type="entry name" value="Peptidase_M20"/>
    <property type="match status" value="1"/>
</dbReference>
<reference evidence="3 4" key="1">
    <citation type="submission" date="2020-02" db="EMBL/GenBank/DDBJ databases">
        <authorList>
            <person name="Kim Y.B."/>
            <person name="Roh S.W."/>
        </authorList>
    </citation>
    <scope>NUCLEOTIDE SEQUENCE [LARGE SCALE GENOMIC DNA]</scope>
    <source>
        <strain evidence="3 4">DSM 103574</strain>
    </source>
</reference>
<dbReference type="Proteomes" id="UP000466848">
    <property type="component" value="Chromosome"/>
</dbReference>
<dbReference type="InterPro" id="IPR002933">
    <property type="entry name" value="Peptidase_M20"/>
</dbReference>
<dbReference type="InterPro" id="IPR036264">
    <property type="entry name" value="Bact_exopeptidase_dim_dom"/>
</dbReference>
<dbReference type="CDD" id="cd05672">
    <property type="entry name" value="M20_ACY1L2-like"/>
    <property type="match status" value="1"/>
</dbReference>
<dbReference type="Pfam" id="PF07687">
    <property type="entry name" value="M20_dimer"/>
    <property type="match status" value="1"/>
</dbReference>
<gene>
    <name evidence="3" type="ORF">Ami103574_00620</name>
</gene>
<dbReference type="Gene3D" id="3.40.630.10">
    <property type="entry name" value="Zn peptidases"/>
    <property type="match status" value="1"/>
</dbReference>
<dbReference type="Gene3D" id="3.30.70.360">
    <property type="match status" value="1"/>
</dbReference>
<evidence type="ECO:0000256" key="1">
    <source>
        <dbReference type="PIRNR" id="PIRNR037226"/>
    </source>
</evidence>
<feature type="domain" description="Peptidase M20 dimerisation" evidence="2">
    <location>
        <begin position="175"/>
        <end position="262"/>
    </location>
</feature>
<comment type="similarity">
    <text evidence="1">Belongs to the peptidase M20A family.</text>
</comment>
<dbReference type="InterPro" id="IPR011650">
    <property type="entry name" value="Peptidase_M20_dimer"/>
</dbReference>
<dbReference type="NCBIfam" id="TIGR01891">
    <property type="entry name" value="amidohydrolases"/>
    <property type="match status" value="1"/>
</dbReference>
<dbReference type="GO" id="GO:0071713">
    <property type="term" value="F:para-aminobenzoyl-glutamate hydrolase activity"/>
    <property type="evidence" value="ECO:0007669"/>
    <property type="project" value="TreeGrafter"/>
</dbReference>
<protein>
    <recommendedName>
        <fullName evidence="1">Peptidase M20 domain-containing protein 2</fullName>
    </recommendedName>
</protein>